<sequence length="635" mass="71675">MRNSYLYVLGLLGVLATPAAAQDTPTRPTDGQGNWLTYDQPPKPGKPAKPENAAATNAQPAVSGKTTMGTTYVPLDADIYRLIDRYVILHGPDSLSDPHTSVRPYTRAAVARLAERILQDSSAGLSRQDRFNIRYLLRDNWHDARLDSAVNVREQPILKYFYQRPSDLYSLEQPEFSLRVNPVLGLSLGNSDGAKSYSFLNTRGVQVEGTIDKRLGFYAFLADNQMAVPLYVQERVERDRAVPHEGFWKPFKTTGGQYDFLSARGYLTYAAGRHVSLQLGHDRNQIGNGYRSLILSDYSSPYLFLKVQTRIWKFQYQNLFAQLMADPGDLDASYDRKFLAMHHLSLDVLPNLNIGVFESVLTASSRRDSVISNGQVRVQRRNTFDIQYLNPVIFYRTIEQSTGSQDGNALLGLDFKWNLWKRVQLYGQLVLDEFVLSQVRGGNGWWANKQSVQLGAKYINVAGIRNFDLQGEFNFIRPYTYQALDKFRSYQNAAQPLAHPMGANLWELIGIASFQPLPRLHVVAKGFLVRQGLDPAGQNYGSNVLLPYDDRPRDANGQVREYGFFVGNGISSYLLHGDLTGSWQAAHNLWLDGKVIYRHRTYEDGRTPPPNFTADGGVLASVGLRWNIAQRLHEF</sequence>
<dbReference type="RefSeq" id="WP_125419124.1">
    <property type="nucleotide sequence ID" value="NZ_RWIT01000003.1"/>
</dbReference>
<feature type="compositionally biased region" description="Polar residues" evidence="1">
    <location>
        <begin position="54"/>
        <end position="67"/>
    </location>
</feature>
<keyword evidence="2" id="KW-0732">Signal</keyword>
<comment type="caution">
    <text evidence="3">The sequence shown here is derived from an EMBL/GenBank/DDBJ whole genome shotgun (WGS) entry which is preliminary data.</text>
</comment>
<evidence type="ECO:0000313" key="3">
    <source>
        <dbReference type="EMBL" id="RSK49265.1"/>
    </source>
</evidence>
<organism evidence="3 4">
    <name type="scientific">Hymenobacter rigui</name>
    <dbReference type="NCBI Taxonomy" id="334424"/>
    <lineage>
        <taxon>Bacteria</taxon>
        <taxon>Pseudomonadati</taxon>
        <taxon>Bacteroidota</taxon>
        <taxon>Cytophagia</taxon>
        <taxon>Cytophagales</taxon>
        <taxon>Hymenobacteraceae</taxon>
        <taxon>Hymenobacter</taxon>
    </lineage>
</organism>
<evidence type="ECO:0000256" key="1">
    <source>
        <dbReference type="SAM" id="MobiDB-lite"/>
    </source>
</evidence>
<dbReference type="Gene3D" id="2.40.160.130">
    <property type="entry name" value="Capsule assembly protein Wzi"/>
    <property type="match status" value="1"/>
</dbReference>
<dbReference type="InterPro" id="IPR038636">
    <property type="entry name" value="Wzi_sf"/>
</dbReference>
<proteinExistence type="predicted"/>
<gene>
    <name evidence="3" type="ORF">EI291_07120</name>
</gene>
<evidence type="ECO:0000256" key="2">
    <source>
        <dbReference type="SAM" id="SignalP"/>
    </source>
</evidence>
<dbReference type="Proteomes" id="UP000273500">
    <property type="component" value="Unassembled WGS sequence"/>
</dbReference>
<feature type="compositionally biased region" description="Polar residues" evidence="1">
    <location>
        <begin position="23"/>
        <end position="37"/>
    </location>
</feature>
<keyword evidence="4" id="KW-1185">Reference proteome</keyword>
<evidence type="ECO:0008006" key="5">
    <source>
        <dbReference type="Google" id="ProtNLM"/>
    </source>
</evidence>
<dbReference type="AlphaFoldDB" id="A0A3R9P5N9"/>
<feature type="region of interest" description="Disordered" evidence="1">
    <location>
        <begin position="21"/>
        <end position="67"/>
    </location>
</feature>
<feature type="chain" id="PRO_5018699689" description="Capsule assembly Wzi family protein" evidence="2">
    <location>
        <begin position="22"/>
        <end position="635"/>
    </location>
</feature>
<feature type="signal peptide" evidence="2">
    <location>
        <begin position="1"/>
        <end position="21"/>
    </location>
</feature>
<reference evidence="3 4" key="1">
    <citation type="submission" date="2018-12" db="EMBL/GenBank/DDBJ databases">
        <authorList>
            <person name="Feng G."/>
            <person name="Zhu H."/>
        </authorList>
    </citation>
    <scope>NUCLEOTIDE SEQUENCE [LARGE SCALE GENOMIC DNA]</scope>
    <source>
        <strain evidence="3 4">KCTC 12533</strain>
    </source>
</reference>
<dbReference type="OrthoDB" id="9808260at2"/>
<accession>A0A3R9P5N9</accession>
<protein>
    <recommendedName>
        <fullName evidence="5">Capsule assembly Wzi family protein</fullName>
    </recommendedName>
</protein>
<name>A0A3R9P5N9_9BACT</name>
<dbReference type="EMBL" id="RWIT01000003">
    <property type="protein sequence ID" value="RSK49265.1"/>
    <property type="molecule type" value="Genomic_DNA"/>
</dbReference>
<evidence type="ECO:0000313" key="4">
    <source>
        <dbReference type="Proteomes" id="UP000273500"/>
    </source>
</evidence>